<organism evidence="2 3">
    <name type="scientific">Candidatus Uhrbacteria bacterium CG_4_10_14_0_8_um_filter_58_22</name>
    <dbReference type="NCBI Taxonomy" id="1975029"/>
    <lineage>
        <taxon>Bacteria</taxon>
        <taxon>Candidatus Uhriibacteriota</taxon>
    </lineage>
</organism>
<dbReference type="InterPro" id="IPR024442">
    <property type="entry name" value="Transposase_Zn_ribbon"/>
</dbReference>
<dbReference type="EMBL" id="PFLC01000040">
    <property type="protein sequence ID" value="PIY62362.1"/>
    <property type="molecule type" value="Genomic_DNA"/>
</dbReference>
<dbReference type="InterPro" id="IPR024445">
    <property type="entry name" value="Tnp_ISXO2-like"/>
</dbReference>
<dbReference type="InterPro" id="IPR053164">
    <property type="entry name" value="IS1016-like_transposase"/>
</dbReference>
<dbReference type="Proteomes" id="UP000230973">
    <property type="component" value="Unassembled WGS sequence"/>
</dbReference>
<gene>
    <name evidence="2" type="ORF">COY93_03020</name>
</gene>
<protein>
    <recommendedName>
        <fullName evidence="1">ISXO2-like transposase domain-containing protein</fullName>
    </recommendedName>
</protein>
<dbReference type="PANTHER" id="PTHR47163:SF2">
    <property type="entry name" value="SI:DKEY-17M8.2"/>
    <property type="match status" value="1"/>
</dbReference>
<dbReference type="Pfam" id="PF12760">
    <property type="entry name" value="Zn_ribbon_IS1595"/>
    <property type="match status" value="1"/>
</dbReference>
<evidence type="ECO:0000259" key="1">
    <source>
        <dbReference type="SMART" id="SM01126"/>
    </source>
</evidence>
<name>A0A2M7QAI1_9BACT</name>
<reference evidence="3" key="1">
    <citation type="submission" date="2017-09" db="EMBL/GenBank/DDBJ databases">
        <title>Depth-based differentiation of microbial function through sediment-hosted aquifers and enrichment of novel symbionts in the deep terrestrial subsurface.</title>
        <authorList>
            <person name="Probst A.J."/>
            <person name="Ladd B."/>
            <person name="Jarett J.K."/>
            <person name="Geller-Mcgrath D.E."/>
            <person name="Sieber C.M.K."/>
            <person name="Emerson J.B."/>
            <person name="Anantharaman K."/>
            <person name="Thomas B.C."/>
            <person name="Malmstrom R."/>
            <person name="Stieglmeier M."/>
            <person name="Klingl A."/>
            <person name="Woyke T."/>
            <person name="Ryan C.M."/>
            <person name="Banfield J.F."/>
        </authorList>
    </citation>
    <scope>NUCLEOTIDE SEQUENCE [LARGE SCALE GENOMIC DNA]</scope>
</reference>
<dbReference type="NCBIfam" id="NF033547">
    <property type="entry name" value="transpos_IS1595"/>
    <property type="match status" value="1"/>
</dbReference>
<proteinExistence type="predicted"/>
<feature type="domain" description="ISXO2-like transposase" evidence="1">
    <location>
        <begin position="114"/>
        <end position="246"/>
    </location>
</feature>
<dbReference type="PANTHER" id="PTHR47163">
    <property type="entry name" value="DDE_TNP_IS1595 DOMAIN-CONTAINING PROTEIN"/>
    <property type="match status" value="1"/>
</dbReference>
<sequence>MSMLNQIPSESRCRTLVRRAAFGTRPHCPRCGSSRVRRSEGRYRCPRCRRPFSATSASWLSCMKVTYRQLWTLLLCWQRRYPFGVAVEVSGLSHVTVRRWYRRFRYNLVYESPQLSGTVEVDESFLGRRKTGNQRIAIGAWCRDTRKIVVRRIPNRMQETTDRFLLEHVVRGSIVCTDGAQFYEGIDSFFGYQHVTCNHSEFHFGPTNLAECIWSMLKRFIRRTWHHFRNRHWLPTFLREFEARFNAPELFDSPLTYLQTCLAAVPSR</sequence>
<accession>A0A2M7QAI1</accession>
<dbReference type="SMART" id="SM01126">
    <property type="entry name" value="DDE_Tnp_IS1595"/>
    <property type="match status" value="1"/>
</dbReference>
<evidence type="ECO:0000313" key="2">
    <source>
        <dbReference type="EMBL" id="PIY62362.1"/>
    </source>
</evidence>
<comment type="caution">
    <text evidence="2">The sequence shown here is derived from an EMBL/GenBank/DDBJ whole genome shotgun (WGS) entry which is preliminary data.</text>
</comment>
<evidence type="ECO:0000313" key="3">
    <source>
        <dbReference type="Proteomes" id="UP000230973"/>
    </source>
</evidence>
<dbReference type="Pfam" id="PF12762">
    <property type="entry name" value="DDE_Tnp_IS1595"/>
    <property type="match status" value="1"/>
</dbReference>
<dbReference type="AlphaFoldDB" id="A0A2M7QAI1"/>